<comment type="caution">
    <text evidence="12">The sequence shown here is derived from an EMBL/GenBank/DDBJ whole genome shotgun (WGS) entry which is preliminary data.</text>
</comment>
<keyword evidence="7" id="KW-0406">Ion transport</keyword>
<feature type="compositionally biased region" description="Basic and acidic residues" evidence="9">
    <location>
        <begin position="21"/>
        <end position="41"/>
    </location>
</feature>
<keyword evidence="3" id="KW-0813">Transport</keyword>
<dbReference type="SUPFAM" id="SSF161093">
    <property type="entry name" value="MgtE membrane domain-like"/>
    <property type="match status" value="2"/>
</dbReference>
<dbReference type="GO" id="GO:0005886">
    <property type="term" value="C:plasma membrane"/>
    <property type="evidence" value="ECO:0007669"/>
    <property type="project" value="TreeGrafter"/>
</dbReference>
<reference evidence="12 13" key="1">
    <citation type="submission" date="2020-11" db="EMBL/GenBank/DDBJ databases">
        <title>Kefir isolates.</title>
        <authorList>
            <person name="Marcisauskas S."/>
            <person name="Kim Y."/>
            <person name="Blasche S."/>
        </authorList>
    </citation>
    <scope>NUCLEOTIDE SEQUENCE [LARGE SCALE GENOMIC DNA]</scope>
    <source>
        <strain evidence="12 13">KR</strain>
    </source>
</reference>
<keyword evidence="4 10" id="KW-0812">Transmembrane</keyword>
<feature type="region of interest" description="Disordered" evidence="9">
    <location>
        <begin position="732"/>
        <end position="754"/>
    </location>
</feature>
<feature type="domain" description="SLC41A/MgtE integral membrane" evidence="11">
    <location>
        <begin position="401"/>
        <end position="530"/>
    </location>
</feature>
<sequence length="1308" mass="143287">MASIRAAKDGYELAGQSTDGARSDSREQSPNEARPPRRLDEGLSDDDDDEIEQLLSTGNGRLSVGDDRTDDGKDEGPVGDSCEEPGAELRASFAAGSEEKSVLTRVTGGMTARQRRVFTAEMLRETLPVLLLTLFTSILTGELLQRVQTWRVFVRIEELFILVPILLNLKGNLEMNLAARFSTSANIGELDLRLTRRSLILGNLALLQVQALIVSLLSGLLAFLLGLASRQGVHTPLQHPLHSGASPENAGTDATASLRGGYFEALLVLCVSMLAAGLSSGVLGSFMCSLVVLCRRFRVNPDNIATPLASSLGDLITLLMLGGLSSLFLLFMGTIVSTLVFVALLGSVAFNTVVAFRNPYVQELLTMGWTPLFAAMAISSGSGVVLQTYVTRYPGYALIAPVITAITGSAASVFVSRISTALHSGRREHYLITSASLWLMTCPVVMAFLGFTIVTSQLEGKPSFILAFFVAIAIQTALGLVLAHQGSLLLWKLDYDPDEIADYVDTGLTVYALPLLSAFLDVSGQLLLVAAYAVCGMQSTPTASTAGDPDMSSVSDVASSALMETVTEAVRRSLPESMAELESDREVVSESCGTAPLADRLRANLSLQNTPSPEPETSRCYSSMESLPPELIEAIGHAVCRLTPVGPPTEIRNLLILSRRFYDVLGPRNAGFYANLFKERFDHRSAERRWAQEHFAYTRELLQMNRIEQRREKRDLLQTLPEVKPDAELQLDPGVSFTRPASPSEEFPDNKSPWRPLTNRDYAVEFKRRCTVLTKMRAAALSGQIPPSASRPSSPRLQAFTPQAGKTKLQEPDELTQNLWTCFLMLLENDGKNLPHLTEYARLHTYMRLFYDHSLLPEALKPGWPRQTAGRALGLWIGWLGGDDLSTETPLESDQRFFVLKPYVFAAHKFDAFPAPWTIPSLPVSHEEYPVRPPPEGPFFADLRPRSNAQLVTHMGRRVEMAPPNLAQAAIFSFFHRVEQDPAAQSDLLTHAQGTPAQHMIGANTSHAGPGGLTPASRPTKTPLPELVSRQHDRDFIRGASCIDPYSSLGLPKLYMRGALTGSWEGRFSFFDFDSYRDMLGGRMRSLYEGPFGDQPQVWKLEERIVRLERGQKPGGRGSLLNAGFAVGEGVEAGPPGSTRRPSQPSLVASTSMPTPATSSASSSAAVGPSHPRPERSTSRRRTSLDLEIDPSCSGRASKRAKSWSDVNSALRESDEEGEWTDVDADGEYEILLTGTGHSAWGQFVLKGRVRAWDGMFSIVKEYTPDTRGRWIYRGMLVGGNLVGRWRDTHTPTDMNGYEGTWLMTRRS</sequence>
<feature type="transmembrane region" description="Helical" evidence="10">
    <location>
        <begin position="200"/>
        <end position="228"/>
    </location>
</feature>
<comment type="similarity">
    <text evidence="2">Belongs to the SLC41A transporter family.</text>
</comment>
<feature type="transmembrane region" description="Helical" evidence="10">
    <location>
        <begin position="437"/>
        <end position="458"/>
    </location>
</feature>
<evidence type="ECO:0000256" key="9">
    <source>
        <dbReference type="SAM" id="MobiDB-lite"/>
    </source>
</evidence>
<feature type="compositionally biased region" description="Basic and acidic residues" evidence="9">
    <location>
        <begin position="64"/>
        <end position="76"/>
    </location>
</feature>
<keyword evidence="6 10" id="KW-1133">Transmembrane helix</keyword>
<dbReference type="InterPro" id="IPR045349">
    <property type="entry name" value="SLC41A1-3"/>
</dbReference>
<gene>
    <name evidence="12" type="ORF">C6P46_005962</name>
</gene>
<feature type="compositionally biased region" description="Acidic residues" evidence="9">
    <location>
        <begin position="42"/>
        <end position="52"/>
    </location>
</feature>
<evidence type="ECO:0000256" key="8">
    <source>
        <dbReference type="ARBA" id="ARBA00023136"/>
    </source>
</evidence>
<dbReference type="Gene3D" id="1.10.357.20">
    <property type="entry name" value="SLC41 divalent cation transporters, integral membrane domain"/>
    <property type="match status" value="2"/>
</dbReference>
<dbReference type="InterPro" id="IPR036739">
    <property type="entry name" value="SLC41_membr_dom_sf"/>
</dbReference>
<keyword evidence="13" id="KW-1185">Reference proteome</keyword>
<evidence type="ECO:0000256" key="2">
    <source>
        <dbReference type="ARBA" id="ARBA00009749"/>
    </source>
</evidence>
<keyword evidence="5" id="KW-0460">Magnesium</keyword>
<proteinExistence type="inferred from homology"/>
<evidence type="ECO:0000256" key="6">
    <source>
        <dbReference type="ARBA" id="ARBA00022989"/>
    </source>
</evidence>
<name>A0A9P6W9H4_RHOMI</name>
<dbReference type="EMBL" id="PUHQ01000007">
    <property type="protein sequence ID" value="KAG0665868.1"/>
    <property type="molecule type" value="Genomic_DNA"/>
</dbReference>
<dbReference type="InterPro" id="IPR006667">
    <property type="entry name" value="SLC41_membr_dom"/>
</dbReference>
<keyword evidence="8 10" id="KW-0472">Membrane</keyword>
<feature type="region of interest" description="Disordered" evidence="9">
    <location>
        <begin position="783"/>
        <end position="809"/>
    </location>
</feature>
<feature type="transmembrane region" description="Helical" evidence="10">
    <location>
        <begin position="265"/>
        <end position="294"/>
    </location>
</feature>
<accession>A0A9P6W9H4</accession>
<evidence type="ECO:0000256" key="1">
    <source>
        <dbReference type="ARBA" id="ARBA00004141"/>
    </source>
</evidence>
<evidence type="ECO:0000256" key="10">
    <source>
        <dbReference type="SAM" id="Phobius"/>
    </source>
</evidence>
<dbReference type="PANTHER" id="PTHR16228:SF7">
    <property type="entry name" value="SLC41A_MGTE INTEGRAL MEMBRANE DOMAIN-CONTAINING PROTEIN"/>
    <property type="match status" value="1"/>
</dbReference>
<comment type="subcellular location">
    <subcellularLocation>
        <location evidence="1">Membrane</location>
        <topology evidence="1">Multi-pass membrane protein</topology>
    </subcellularLocation>
</comment>
<feature type="compositionally biased region" description="Low complexity" evidence="9">
    <location>
        <begin position="1149"/>
        <end position="1170"/>
    </location>
</feature>
<evidence type="ECO:0000313" key="13">
    <source>
        <dbReference type="Proteomes" id="UP000777482"/>
    </source>
</evidence>
<evidence type="ECO:0000256" key="7">
    <source>
        <dbReference type="ARBA" id="ARBA00023065"/>
    </source>
</evidence>
<dbReference type="OrthoDB" id="2017782at2759"/>
<protein>
    <recommendedName>
        <fullName evidence="11">SLC41A/MgtE integral membrane domain-containing protein</fullName>
    </recommendedName>
</protein>
<evidence type="ECO:0000256" key="4">
    <source>
        <dbReference type="ARBA" id="ARBA00022692"/>
    </source>
</evidence>
<feature type="transmembrane region" description="Helical" evidence="10">
    <location>
        <begin position="368"/>
        <end position="390"/>
    </location>
</feature>
<evidence type="ECO:0000256" key="3">
    <source>
        <dbReference type="ARBA" id="ARBA00022448"/>
    </source>
</evidence>
<dbReference type="PANTHER" id="PTHR16228">
    <property type="entry name" value="DIVALENT CATION TRANSPORTER SOLUTE CARRIER FAMILY 41"/>
    <property type="match status" value="1"/>
</dbReference>
<evidence type="ECO:0000259" key="11">
    <source>
        <dbReference type="Pfam" id="PF01769"/>
    </source>
</evidence>
<dbReference type="GO" id="GO:0008324">
    <property type="term" value="F:monoatomic cation transmembrane transporter activity"/>
    <property type="evidence" value="ECO:0007669"/>
    <property type="project" value="InterPro"/>
</dbReference>
<dbReference type="Pfam" id="PF01769">
    <property type="entry name" value="MgtE"/>
    <property type="match status" value="2"/>
</dbReference>
<feature type="transmembrane region" description="Helical" evidence="10">
    <location>
        <begin position="464"/>
        <end position="483"/>
    </location>
</feature>
<dbReference type="Proteomes" id="UP000777482">
    <property type="component" value="Unassembled WGS sequence"/>
</dbReference>
<organism evidence="12 13">
    <name type="scientific">Rhodotorula mucilaginosa</name>
    <name type="common">Yeast</name>
    <name type="synonym">Rhodotorula rubra</name>
    <dbReference type="NCBI Taxonomy" id="5537"/>
    <lineage>
        <taxon>Eukaryota</taxon>
        <taxon>Fungi</taxon>
        <taxon>Dikarya</taxon>
        <taxon>Basidiomycota</taxon>
        <taxon>Pucciniomycotina</taxon>
        <taxon>Microbotryomycetes</taxon>
        <taxon>Sporidiobolales</taxon>
        <taxon>Sporidiobolaceae</taxon>
        <taxon>Rhodotorula</taxon>
    </lineage>
</organism>
<feature type="domain" description="SLC41A/MgtE integral membrane" evidence="11">
    <location>
        <begin position="163"/>
        <end position="322"/>
    </location>
</feature>
<feature type="compositionally biased region" description="Low complexity" evidence="9">
    <location>
        <begin position="786"/>
        <end position="796"/>
    </location>
</feature>
<evidence type="ECO:0000313" key="12">
    <source>
        <dbReference type="EMBL" id="KAG0665868.1"/>
    </source>
</evidence>
<feature type="region of interest" description="Disordered" evidence="9">
    <location>
        <begin position="1128"/>
        <end position="1206"/>
    </location>
</feature>
<evidence type="ECO:0000256" key="5">
    <source>
        <dbReference type="ARBA" id="ARBA00022842"/>
    </source>
</evidence>
<feature type="transmembrane region" description="Helical" evidence="10">
    <location>
        <begin position="338"/>
        <end position="356"/>
    </location>
</feature>
<feature type="transmembrane region" description="Helical" evidence="10">
    <location>
        <begin position="396"/>
        <end position="416"/>
    </location>
</feature>
<feature type="compositionally biased region" description="Basic and acidic residues" evidence="9">
    <location>
        <begin position="1"/>
        <end position="11"/>
    </location>
</feature>
<feature type="region of interest" description="Disordered" evidence="9">
    <location>
        <begin position="1"/>
        <end position="84"/>
    </location>
</feature>